<protein>
    <submittedName>
        <fullName evidence="1">Uncharacterized protein</fullName>
    </submittedName>
</protein>
<proteinExistence type="predicted"/>
<sequence>MISQEKYLIISGV</sequence>
<organism evidence="1">
    <name type="scientific">Arundo donax</name>
    <name type="common">Giant reed</name>
    <name type="synonym">Donax arundinaceus</name>
    <dbReference type="NCBI Taxonomy" id="35708"/>
    <lineage>
        <taxon>Eukaryota</taxon>
        <taxon>Viridiplantae</taxon>
        <taxon>Streptophyta</taxon>
        <taxon>Embryophyta</taxon>
        <taxon>Tracheophyta</taxon>
        <taxon>Spermatophyta</taxon>
        <taxon>Magnoliopsida</taxon>
        <taxon>Liliopsida</taxon>
        <taxon>Poales</taxon>
        <taxon>Poaceae</taxon>
        <taxon>PACMAD clade</taxon>
        <taxon>Arundinoideae</taxon>
        <taxon>Arundineae</taxon>
        <taxon>Arundo</taxon>
    </lineage>
</organism>
<accession>A0A0A8ZYM3</accession>
<evidence type="ECO:0000313" key="1">
    <source>
        <dbReference type="EMBL" id="JAD39887.1"/>
    </source>
</evidence>
<dbReference type="EMBL" id="GBRH01258008">
    <property type="protein sequence ID" value="JAD39887.1"/>
    <property type="molecule type" value="Transcribed_RNA"/>
</dbReference>
<reference evidence="1" key="1">
    <citation type="submission" date="2014-09" db="EMBL/GenBank/DDBJ databases">
        <authorList>
            <person name="Magalhaes I.L.F."/>
            <person name="Oliveira U."/>
            <person name="Santos F.R."/>
            <person name="Vidigal T.H.D.A."/>
            <person name="Brescovit A.D."/>
            <person name="Santos A.J."/>
        </authorList>
    </citation>
    <scope>NUCLEOTIDE SEQUENCE</scope>
    <source>
        <tissue evidence="1">Shoot tissue taken approximately 20 cm above the soil surface</tissue>
    </source>
</reference>
<name>A0A0A8ZYM3_ARUDO</name>
<reference evidence="1" key="2">
    <citation type="journal article" date="2015" name="Data Brief">
        <title>Shoot transcriptome of the giant reed, Arundo donax.</title>
        <authorList>
            <person name="Barrero R.A."/>
            <person name="Guerrero F.D."/>
            <person name="Moolhuijzen P."/>
            <person name="Goolsby J.A."/>
            <person name="Tidwell J."/>
            <person name="Bellgard S.E."/>
            <person name="Bellgard M.I."/>
        </authorList>
    </citation>
    <scope>NUCLEOTIDE SEQUENCE</scope>
    <source>
        <tissue evidence="1">Shoot tissue taken approximately 20 cm above the soil surface</tissue>
    </source>
</reference>